<dbReference type="SUPFAM" id="SSF54862">
    <property type="entry name" value="4Fe-4S ferredoxins"/>
    <property type="match status" value="1"/>
</dbReference>
<sequence>MSEERRRAVITGVRAALTGAAAGYLLLRSGSGYAWLLRPPGAVEEQEFLRKCIRCGRCAQSCLYRAVDMGRLDAGIALGTPVIRARKNPCRLCADLPCVKACPSGALDPQLQDAVKTRIGTAVLVERQECLSLKGLRCEVCYRTCPLLDKAITIENYLNARTGRHAIFEPVVHKEHCTGCGICEQACVLDRPAIVVGPLQPPSESLYEG</sequence>
<dbReference type="AlphaFoldDB" id="A0A1X0XXG0"/>
<dbReference type="Pfam" id="PF12838">
    <property type="entry name" value="Fer4_7"/>
    <property type="match status" value="2"/>
</dbReference>
<dbReference type="Proteomes" id="UP000193136">
    <property type="component" value="Unassembled WGS sequence"/>
</dbReference>
<feature type="domain" description="4Fe-4S ferredoxin-type" evidence="1">
    <location>
        <begin position="79"/>
        <end position="112"/>
    </location>
</feature>
<gene>
    <name evidence="2" type="ORF">B5V00_13125</name>
</gene>
<dbReference type="RefSeq" id="WP_085011271.1">
    <property type="nucleotide sequence ID" value="NZ_NAAD01000018.1"/>
</dbReference>
<dbReference type="InterPro" id="IPR017896">
    <property type="entry name" value="4Fe4S_Fe-S-bd"/>
</dbReference>
<evidence type="ECO:0000313" key="2">
    <source>
        <dbReference type="EMBL" id="ORJ57555.1"/>
    </source>
</evidence>
<reference evidence="2 3" key="1">
    <citation type="submission" date="2017-03" db="EMBL/GenBank/DDBJ databases">
        <title>Genome sequence of Geothermobacter sp. EPR-M, Deep-Sea Iron Reducer.</title>
        <authorList>
            <person name="Tully B."/>
            <person name="Savalia P."/>
            <person name="Abuyen K."/>
            <person name="Baughan C."/>
            <person name="Romero E."/>
            <person name="Ronkowski C."/>
            <person name="Torres B."/>
            <person name="Tremblay J."/>
            <person name="Trujillo A."/>
            <person name="Tyler M."/>
            <person name="Perez-Rodriguez I."/>
            <person name="Amend J."/>
        </authorList>
    </citation>
    <scope>NUCLEOTIDE SEQUENCE [LARGE SCALE GENOMIC DNA]</scope>
    <source>
        <strain evidence="2 3">EPR-M</strain>
    </source>
</reference>
<accession>A0A1X0XXG0</accession>
<organism evidence="2 3">
    <name type="scientific">Geothermobacter hydrogeniphilus</name>
    <dbReference type="NCBI Taxonomy" id="1969733"/>
    <lineage>
        <taxon>Bacteria</taxon>
        <taxon>Pseudomonadati</taxon>
        <taxon>Thermodesulfobacteriota</taxon>
        <taxon>Desulfuromonadia</taxon>
        <taxon>Desulfuromonadales</taxon>
        <taxon>Geothermobacteraceae</taxon>
        <taxon>Geothermobacter</taxon>
    </lineage>
</organism>
<proteinExistence type="predicted"/>
<dbReference type="OrthoDB" id="9808559at2"/>
<dbReference type="EMBL" id="NAAD01000018">
    <property type="protein sequence ID" value="ORJ57555.1"/>
    <property type="molecule type" value="Genomic_DNA"/>
</dbReference>
<evidence type="ECO:0000313" key="3">
    <source>
        <dbReference type="Proteomes" id="UP000193136"/>
    </source>
</evidence>
<comment type="caution">
    <text evidence="2">The sequence shown here is derived from an EMBL/GenBank/DDBJ whole genome shotgun (WGS) entry which is preliminary data.</text>
</comment>
<name>A0A1X0XXG0_9BACT</name>
<feature type="domain" description="4Fe-4S ferredoxin-type" evidence="1">
    <location>
        <begin position="41"/>
        <end position="72"/>
    </location>
</feature>
<protein>
    <submittedName>
        <fullName evidence="2">4Fe-4S ferredoxin</fullName>
    </submittedName>
</protein>
<dbReference type="STRING" id="1969733.B5V00_13125"/>
<dbReference type="CDD" id="cd16373">
    <property type="entry name" value="DMSOR_beta_like"/>
    <property type="match status" value="1"/>
</dbReference>
<keyword evidence="3" id="KW-1185">Reference proteome</keyword>
<dbReference type="PROSITE" id="PS51379">
    <property type="entry name" value="4FE4S_FER_2"/>
    <property type="match status" value="3"/>
</dbReference>
<feature type="domain" description="4Fe-4S ferredoxin-type" evidence="1">
    <location>
        <begin position="168"/>
        <end position="197"/>
    </location>
</feature>
<evidence type="ECO:0000259" key="1">
    <source>
        <dbReference type="PROSITE" id="PS51379"/>
    </source>
</evidence>
<dbReference type="Gene3D" id="3.30.70.20">
    <property type="match status" value="2"/>
</dbReference>